<evidence type="ECO:0000256" key="1">
    <source>
        <dbReference type="SAM" id="Phobius"/>
    </source>
</evidence>
<keyword evidence="1" id="KW-0472">Membrane</keyword>
<proteinExistence type="predicted"/>
<evidence type="ECO:0000313" key="3">
    <source>
        <dbReference type="EMBL" id="VAV88315.1"/>
    </source>
</evidence>
<keyword evidence="1" id="KW-1133">Transmembrane helix</keyword>
<keyword evidence="1" id="KW-0812">Transmembrane</keyword>
<feature type="transmembrane region" description="Helical" evidence="1">
    <location>
        <begin position="34"/>
        <end position="54"/>
    </location>
</feature>
<feature type="transmembrane region" description="Helical" evidence="1">
    <location>
        <begin position="10"/>
        <end position="28"/>
    </location>
</feature>
<dbReference type="SUPFAM" id="SSF141868">
    <property type="entry name" value="EAL domain-like"/>
    <property type="match status" value="1"/>
</dbReference>
<dbReference type="InterPro" id="IPR001633">
    <property type="entry name" value="EAL_dom"/>
</dbReference>
<accession>A0A3B0RYB3</accession>
<dbReference type="Pfam" id="PF00563">
    <property type="entry name" value="EAL"/>
    <property type="match status" value="1"/>
</dbReference>
<name>A0A3B0RYB3_9ZZZZ</name>
<protein>
    <recommendedName>
        <fullName evidence="2">EAL domain-containing protein</fullName>
    </recommendedName>
</protein>
<dbReference type="PROSITE" id="PS50883">
    <property type="entry name" value="EAL"/>
    <property type="match status" value="1"/>
</dbReference>
<dbReference type="Gene3D" id="3.20.20.450">
    <property type="entry name" value="EAL domain"/>
    <property type="match status" value="1"/>
</dbReference>
<evidence type="ECO:0000259" key="2">
    <source>
        <dbReference type="PROSITE" id="PS50883"/>
    </source>
</evidence>
<feature type="domain" description="EAL" evidence="2">
    <location>
        <begin position="117"/>
        <end position="372"/>
    </location>
</feature>
<dbReference type="InterPro" id="IPR035919">
    <property type="entry name" value="EAL_sf"/>
</dbReference>
<dbReference type="AlphaFoldDB" id="A0A3B0RYB3"/>
<dbReference type="EMBL" id="UOEC01000042">
    <property type="protein sequence ID" value="VAV88315.1"/>
    <property type="molecule type" value="Genomic_DNA"/>
</dbReference>
<reference evidence="3" key="1">
    <citation type="submission" date="2018-06" db="EMBL/GenBank/DDBJ databases">
        <authorList>
            <person name="Zhirakovskaya E."/>
        </authorList>
    </citation>
    <scope>NUCLEOTIDE SEQUENCE</scope>
</reference>
<sequence>MKNGKTAQKILFAGLCAIAIFTGLWALLTGSGAVALLVAGVMFLIAAQLILFVVMSGKSAESHDPEILKSIEARLGNLEKQIRRLSRLRALPDQNNTEASSTPVMPTLERAPDVAAEVPAQPFSGPAYLNDQRLSLYLEPVVDISSRVTMFYRAELAFETGSSGKIRIADMAGKISNAGHSADVDMKLFNRLGPVITKLAEKGRLAGVICPMSQHSFSNQVFLEELTLYLKQYPDLARVLVIEISQENLANLSQEGMAGLAFLAQIGATFCLGGAGLESPDLDSLASLGFRYLDLDYTDNVARYGLQAFDTNRTAAQLRDTAQKVDIQLIGSGFTRKSQCDALNHIIKFGRGTVFSAPRLVRADFARQNTQNKAA</sequence>
<gene>
    <name evidence="3" type="ORF">MNBD_ALPHA08-2002</name>
</gene>
<organism evidence="3">
    <name type="scientific">hydrothermal vent metagenome</name>
    <dbReference type="NCBI Taxonomy" id="652676"/>
    <lineage>
        <taxon>unclassified sequences</taxon>
        <taxon>metagenomes</taxon>
        <taxon>ecological metagenomes</taxon>
    </lineage>
</organism>